<evidence type="ECO:0000259" key="2">
    <source>
        <dbReference type="Pfam" id="PF07603"/>
    </source>
</evidence>
<dbReference type="PANTHER" id="PTHR35812">
    <property type="entry name" value="LIPOPROTEIN"/>
    <property type="match status" value="1"/>
</dbReference>
<evidence type="ECO:0000313" key="4">
    <source>
        <dbReference type="Proteomes" id="UP000245086"/>
    </source>
</evidence>
<dbReference type="InterPro" id="IPR011460">
    <property type="entry name" value="Lcl_C"/>
</dbReference>
<comment type="caution">
    <text evidence="3">The sequence shown here is derived from an EMBL/GenBank/DDBJ whole genome shotgun (WGS) entry which is preliminary data.</text>
</comment>
<dbReference type="EMBL" id="BFBR01000002">
    <property type="protein sequence ID" value="GBF57408.1"/>
    <property type="molecule type" value="Genomic_DNA"/>
</dbReference>
<dbReference type="PANTHER" id="PTHR35812:SF1">
    <property type="entry name" value="LIPOPROTEIN"/>
    <property type="match status" value="1"/>
</dbReference>
<feature type="domain" description="Lcl C-terminal" evidence="2">
    <location>
        <begin position="81"/>
        <end position="209"/>
    </location>
</feature>
<feature type="domain" description="Lcl C-terminal" evidence="2">
    <location>
        <begin position="244"/>
        <end position="324"/>
    </location>
</feature>
<reference evidence="3 4" key="1">
    <citation type="journal article" date="2018" name="Genome Announc.">
        <title>Draft Genome Sequence of "Candidatus Phycosocius bacilliformis," an Alphaproteobacterial Ectosymbiont of the Hydrocarbon-Producing Green Alga Botryococcus braunii.</title>
        <authorList>
            <person name="Tanabe Y."/>
            <person name="Yamaguchi H."/>
            <person name="Watanabe M.M."/>
        </authorList>
    </citation>
    <scope>NUCLEOTIDE SEQUENCE [LARGE SCALE GENOMIC DNA]</scope>
    <source>
        <strain evidence="3 4">BOTRYCO-2</strain>
    </source>
</reference>
<feature type="chain" id="PRO_5015180722" description="Lcl C-terminal domain-containing protein" evidence="1">
    <location>
        <begin position="26"/>
        <end position="411"/>
    </location>
</feature>
<gene>
    <name evidence="3" type="ORF">PbB2_01075</name>
</gene>
<keyword evidence="1" id="KW-0732">Signal</keyword>
<dbReference type="AlphaFoldDB" id="A0A2P2E8M4"/>
<organism evidence="3 4">
    <name type="scientific">Candidatus Phycosocius bacilliformis</name>
    <dbReference type="NCBI Taxonomy" id="1445552"/>
    <lineage>
        <taxon>Bacteria</taxon>
        <taxon>Pseudomonadati</taxon>
        <taxon>Pseudomonadota</taxon>
        <taxon>Alphaproteobacteria</taxon>
        <taxon>Caulobacterales</taxon>
        <taxon>Caulobacterales incertae sedis</taxon>
        <taxon>Candidatus Phycosocius</taxon>
    </lineage>
</organism>
<dbReference type="Pfam" id="PF07603">
    <property type="entry name" value="Lcl_C"/>
    <property type="match status" value="2"/>
</dbReference>
<dbReference type="Proteomes" id="UP000245086">
    <property type="component" value="Unassembled WGS sequence"/>
</dbReference>
<sequence length="411" mass="44681">MRVLTKLCASMACLVLISWTSQALAQAPASKAHYPIVGTGQDQCYGVTGEVIPCPLQGRALSGQNAQHPGNRASYKDLGDGTVRDMVTGLEWAKAPSIPLTYAQSAGYARASRLGGHDDWRVPTIRELYSLIDYRGSYRGDPANSRPYIDTSVFQFAYGKGLGLGDAAEGQRPIDVQEWSSTRYVGKTMGRDDTVFGVNFADGRIKGYPVMDPANQMRTPHRLGVRLVRGKPYGGNDFAAAADTVHDQATQLMWQRQDDATPRSWADALAYCDGLTLAGHQDWRLPNAKELHSIVDYDRIPAIDPVFKLSDPKTYLWSSTTHLEGPPPASEAGRAFQQAGELAVYAAIGQAQGFMETPPGSGHRRWLDVHGAGAMRSDPKTALPGQFPQGFGPQGDDIRGHHLAICVRDAR</sequence>
<keyword evidence="4" id="KW-1185">Reference proteome</keyword>
<evidence type="ECO:0000256" key="1">
    <source>
        <dbReference type="SAM" id="SignalP"/>
    </source>
</evidence>
<name>A0A2P2E8M4_9PROT</name>
<accession>A0A2P2E8M4</accession>
<proteinExistence type="predicted"/>
<feature type="signal peptide" evidence="1">
    <location>
        <begin position="1"/>
        <end position="25"/>
    </location>
</feature>
<evidence type="ECO:0000313" key="3">
    <source>
        <dbReference type="EMBL" id="GBF57408.1"/>
    </source>
</evidence>
<protein>
    <recommendedName>
        <fullName evidence="2">Lcl C-terminal domain-containing protein</fullName>
    </recommendedName>
</protein>